<name>E4N6D4_KITSK</name>
<dbReference type="EMBL" id="AP010968">
    <property type="protein sequence ID" value="BAJ26765.1"/>
    <property type="molecule type" value="Genomic_DNA"/>
</dbReference>
<proteinExistence type="predicted"/>
<dbReference type="Proteomes" id="UP000007076">
    <property type="component" value="Chromosome"/>
</dbReference>
<feature type="region of interest" description="Disordered" evidence="1">
    <location>
        <begin position="16"/>
        <end position="35"/>
    </location>
</feature>
<dbReference type="HOGENOM" id="CLU_1508692_0_0_11"/>
<keyword evidence="2" id="KW-1133">Transmembrane helix</keyword>
<dbReference type="KEGG" id="ksk:KSE_09280"/>
<keyword evidence="2" id="KW-0812">Transmembrane</keyword>
<evidence type="ECO:0000313" key="4">
    <source>
        <dbReference type="Proteomes" id="UP000007076"/>
    </source>
</evidence>
<gene>
    <name evidence="3" type="ordered locus">KSE_09280</name>
</gene>
<feature type="transmembrane region" description="Helical" evidence="2">
    <location>
        <begin position="89"/>
        <end position="107"/>
    </location>
</feature>
<keyword evidence="4" id="KW-1185">Reference proteome</keyword>
<keyword evidence="2" id="KW-0472">Membrane</keyword>
<dbReference type="AlphaFoldDB" id="E4N6D4"/>
<evidence type="ECO:0000313" key="3">
    <source>
        <dbReference type="EMBL" id="BAJ26765.1"/>
    </source>
</evidence>
<dbReference type="PATRIC" id="fig|452652.3.peg.918"/>
<reference evidence="3 4" key="1">
    <citation type="journal article" date="2010" name="DNA Res.">
        <title>Genome sequence of Kitasatospora setae NBRC 14216T: an evolutionary snapshot of the family Streptomycetaceae.</title>
        <authorList>
            <person name="Ichikawa N."/>
            <person name="Oguchi A."/>
            <person name="Ikeda H."/>
            <person name="Ishikawa J."/>
            <person name="Kitani S."/>
            <person name="Watanabe Y."/>
            <person name="Nakamura S."/>
            <person name="Katano Y."/>
            <person name="Kishi E."/>
            <person name="Sasagawa M."/>
            <person name="Ankai A."/>
            <person name="Fukui S."/>
            <person name="Hashimoto Y."/>
            <person name="Kamata S."/>
            <person name="Otoguro M."/>
            <person name="Tanikawa S."/>
            <person name="Nihira T."/>
            <person name="Horinouchi S."/>
            <person name="Ohnishi Y."/>
            <person name="Hayakawa M."/>
            <person name="Kuzuyama T."/>
            <person name="Arisawa A."/>
            <person name="Nomoto F."/>
            <person name="Miura H."/>
            <person name="Takahashi Y."/>
            <person name="Fujita N."/>
        </authorList>
    </citation>
    <scope>NUCLEOTIDE SEQUENCE [LARGE SCALE GENOMIC DNA]</scope>
    <source>
        <strain evidence="4">ATCC 33774 / DSM 43861 / JCM 3304 / KCC A-0304 / NBRC 14216 / KM-6054</strain>
    </source>
</reference>
<sequence>MPHPRRPSVRLLTRRQYHRRQEPHRRWGRGARRNPLRRGVDRARRRAVALACCVLAAALAAGAAAGWLAPPRLLPAALASGPYRTVDRALLGLLAAGTVAAAGAAGLRWRLRALERRAAEAWERSWRRVEPLWSGRALPWADGGHGGGDGCGRGDGCGDFGRGFGRGFGRDGERDGGR</sequence>
<protein>
    <submittedName>
        <fullName evidence="3">Uncharacterized protein</fullName>
    </submittedName>
</protein>
<dbReference type="RefSeq" id="WP_014134084.1">
    <property type="nucleotide sequence ID" value="NC_016109.1"/>
</dbReference>
<organism evidence="3 4">
    <name type="scientific">Kitasatospora setae (strain ATCC 33774 / DSM 43861 / JCM 3304 / KCC A-0304 / NBRC 14216 / KM-6054)</name>
    <name type="common">Streptomyces setae</name>
    <dbReference type="NCBI Taxonomy" id="452652"/>
    <lineage>
        <taxon>Bacteria</taxon>
        <taxon>Bacillati</taxon>
        <taxon>Actinomycetota</taxon>
        <taxon>Actinomycetes</taxon>
        <taxon>Kitasatosporales</taxon>
        <taxon>Streptomycetaceae</taxon>
        <taxon>Kitasatospora</taxon>
    </lineage>
</organism>
<accession>E4N6D4</accession>
<evidence type="ECO:0000256" key="2">
    <source>
        <dbReference type="SAM" id="Phobius"/>
    </source>
</evidence>
<evidence type="ECO:0000256" key="1">
    <source>
        <dbReference type="SAM" id="MobiDB-lite"/>
    </source>
</evidence>